<keyword evidence="2" id="KW-1185">Reference proteome</keyword>
<comment type="caution">
    <text evidence="1">The sequence shown here is derived from an EMBL/GenBank/DDBJ whole genome shotgun (WGS) entry which is preliminary data.</text>
</comment>
<dbReference type="OrthoDB" id="10396355at2759"/>
<gene>
    <name evidence="1" type="ORF">PanWU01x14_206740</name>
</gene>
<reference evidence="2" key="1">
    <citation type="submission" date="2016-06" db="EMBL/GenBank/DDBJ databases">
        <title>Parallel loss of symbiosis genes in relatives of nitrogen-fixing non-legume Parasponia.</title>
        <authorList>
            <person name="Van Velzen R."/>
            <person name="Holmer R."/>
            <person name="Bu F."/>
            <person name="Rutten L."/>
            <person name="Van Zeijl A."/>
            <person name="Liu W."/>
            <person name="Santuari L."/>
            <person name="Cao Q."/>
            <person name="Sharma T."/>
            <person name="Shen D."/>
            <person name="Roswanjaya Y."/>
            <person name="Wardhani T."/>
            <person name="Kalhor M.S."/>
            <person name="Jansen J."/>
            <person name="Van den Hoogen J."/>
            <person name="Gungor B."/>
            <person name="Hartog M."/>
            <person name="Hontelez J."/>
            <person name="Verver J."/>
            <person name="Yang W.-C."/>
            <person name="Schijlen E."/>
            <person name="Repin R."/>
            <person name="Schilthuizen M."/>
            <person name="Schranz E."/>
            <person name="Heidstra R."/>
            <person name="Miyata K."/>
            <person name="Fedorova E."/>
            <person name="Kohlen W."/>
            <person name="Bisseling T."/>
            <person name="Smit S."/>
            <person name="Geurts R."/>
        </authorList>
    </citation>
    <scope>NUCLEOTIDE SEQUENCE [LARGE SCALE GENOMIC DNA]</scope>
    <source>
        <strain evidence="2">cv. WU1-14</strain>
    </source>
</reference>
<proteinExistence type="predicted"/>
<protein>
    <submittedName>
        <fullName evidence="1">Uncharacterized protein</fullName>
    </submittedName>
</protein>
<organism evidence="1 2">
    <name type="scientific">Parasponia andersonii</name>
    <name type="common">Sponia andersonii</name>
    <dbReference type="NCBI Taxonomy" id="3476"/>
    <lineage>
        <taxon>Eukaryota</taxon>
        <taxon>Viridiplantae</taxon>
        <taxon>Streptophyta</taxon>
        <taxon>Embryophyta</taxon>
        <taxon>Tracheophyta</taxon>
        <taxon>Spermatophyta</taxon>
        <taxon>Magnoliopsida</taxon>
        <taxon>eudicotyledons</taxon>
        <taxon>Gunneridae</taxon>
        <taxon>Pentapetalae</taxon>
        <taxon>rosids</taxon>
        <taxon>fabids</taxon>
        <taxon>Rosales</taxon>
        <taxon>Cannabaceae</taxon>
        <taxon>Parasponia</taxon>
    </lineage>
</organism>
<sequence>MWCICFDSDCLNIVLAVNSETGLSTEDLFIGDIQSLLLNSQVDACCYVDRESNKVADTLEKLSFRNDFIFLSYNDTLSCIAHTVAADLS</sequence>
<dbReference type="Proteomes" id="UP000237105">
    <property type="component" value="Unassembled WGS sequence"/>
</dbReference>
<name>A0A2P5BVM9_PARAD</name>
<evidence type="ECO:0000313" key="2">
    <source>
        <dbReference type="Proteomes" id="UP000237105"/>
    </source>
</evidence>
<dbReference type="AlphaFoldDB" id="A0A2P5BVM9"/>
<evidence type="ECO:0000313" key="1">
    <source>
        <dbReference type="EMBL" id="PON52832.1"/>
    </source>
</evidence>
<accession>A0A2P5BVM9</accession>
<dbReference type="EMBL" id="JXTB01000214">
    <property type="protein sequence ID" value="PON52832.1"/>
    <property type="molecule type" value="Genomic_DNA"/>
</dbReference>